<evidence type="ECO:0000256" key="3">
    <source>
        <dbReference type="ARBA" id="ARBA00022723"/>
    </source>
</evidence>
<dbReference type="GO" id="GO:0005506">
    <property type="term" value="F:iron ion binding"/>
    <property type="evidence" value="ECO:0007669"/>
    <property type="project" value="InterPro"/>
</dbReference>
<dbReference type="GO" id="GO:0020037">
    <property type="term" value="F:heme binding"/>
    <property type="evidence" value="ECO:0007669"/>
    <property type="project" value="InterPro"/>
</dbReference>
<dbReference type="PANTHER" id="PTHR24305:SF166">
    <property type="entry name" value="CYTOCHROME P450 12A4, MITOCHONDRIAL-RELATED"/>
    <property type="match status" value="1"/>
</dbReference>
<comment type="cofactor">
    <cofactor evidence="1 5">
        <name>heme</name>
        <dbReference type="ChEBI" id="CHEBI:30413"/>
    </cofactor>
</comment>
<evidence type="ECO:0000256" key="7">
    <source>
        <dbReference type="SAM" id="Phobius"/>
    </source>
</evidence>
<comment type="similarity">
    <text evidence="2 6">Belongs to the cytochrome P450 family.</text>
</comment>
<sequence length="507" mass="56225">MIFDALNELVVDISPLVVVTATVGLLVFMGFLTFKSVSSDNVLSGVPELKGVPVLGAVPMYLKYGMPQLVSKLITIGNDGISYANVVTNVLVSVHDPAMVREVLAYPEEIASREGDSGYMSWSPFWTLRRLIGNSLFNYVGPETNYRRNAFIREFNSTKSNSEKFDTITKLARAHTNALTGEGSTAEVDNIRYSADIFAIALWGEILYGNPNNHVGGHVLSLSDTIIHLAGNPWSSIWYFFQLLLKLVTPGESTRSEAKIRARLAKVVERNMEKLEEYEHNNPDAPLKIIRRLSVMTGGGRTGPLSKFASEFTNLNLFGGHHSIGLNVAWSLIDLDKHPRCLAKLTAEINSVDTTHFTNVNSNMPYLDAVIMESNRLHPTVHATLRVINRETTLASSGRPIVLKPGMLVYLSFLHLHTSPTLWGPDAGEFIPERFLSGNKKHQPFMPFGYGPRSCVGYKISILAIKVYLITLLKTYKVDVKDHGHKTKVGTLLQTMKPVSVKVSRRS</sequence>
<evidence type="ECO:0000256" key="4">
    <source>
        <dbReference type="ARBA" id="ARBA00023004"/>
    </source>
</evidence>
<evidence type="ECO:0000256" key="6">
    <source>
        <dbReference type="RuleBase" id="RU000461"/>
    </source>
</evidence>
<dbReference type="InterPro" id="IPR017972">
    <property type="entry name" value="Cyt_P450_CS"/>
</dbReference>
<dbReference type="PRINTS" id="PR00385">
    <property type="entry name" value="P450"/>
</dbReference>
<dbReference type="InterPro" id="IPR050121">
    <property type="entry name" value="Cytochrome_P450_monoxygenase"/>
</dbReference>
<evidence type="ECO:0008006" key="10">
    <source>
        <dbReference type="Google" id="ProtNLM"/>
    </source>
</evidence>
<dbReference type="AlphaFoldDB" id="A0A9P8I2Q9"/>
<keyword evidence="9" id="KW-1185">Reference proteome</keyword>
<keyword evidence="5 6" id="KW-0349">Heme</keyword>
<dbReference type="CDD" id="cd00302">
    <property type="entry name" value="cytochrome_P450"/>
    <property type="match status" value="1"/>
</dbReference>
<feature type="transmembrane region" description="Helical" evidence="7">
    <location>
        <begin position="13"/>
        <end position="34"/>
    </location>
</feature>
<proteinExistence type="inferred from homology"/>
<keyword evidence="7" id="KW-0472">Membrane</keyword>
<comment type="caution">
    <text evidence="8">The sequence shown here is derived from an EMBL/GenBank/DDBJ whole genome shotgun (WGS) entry which is preliminary data.</text>
</comment>
<evidence type="ECO:0000256" key="2">
    <source>
        <dbReference type="ARBA" id="ARBA00010617"/>
    </source>
</evidence>
<dbReference type="InterPro" id="IPR002401">
    <property type="entry name" value="Cyt_P450_E_grp-I"/>
</dbReference>
<keyword evidence="7" id="KW-1133">Transmembrane helix</keyword>
<keyword evidence="3 5" id="KW-0479">Metal-binding</keyword>
<dbReference type="Gene3D" id="1.10.630.10">
    <property type="entry name" value="Cytochrome P450"/>
    <property type="match status" value="1"/>
</dbReference>
<dbReference type="InterPro" id="IPR036396">
    <property type="entry name" value="Cyt_P450_sf"/>
</dbReference>
<evidence type="ECO:0000256" key="5">
    <source>
        <dbReference type="PIRSR" id="PIRSR602401-1"/>
    </source>
</evidence>
<dbReference type="Pfam" id="PF00067">
    <property type="entry name" value="p450"/>
    <property type="match status" value="1"/>
</dbReference>
<evidence type="ECO:0000256" key="1">
    <source>
        <dbReference type="ARBA" id="ARBA00001971"/>
    </source>
</evidence>
<dbReference type="SUPFAM" id="SSF48264">
    <property type="entry name" value="Cytochrome P450"/>
    <property type="match status" value="1"/>
</dbReference>
<keyword evidence="6" id="KW-0503">Monooxygenase</keyword>
<dbReference type="EMBL" id="JAGHQL010000213">
    <property type="protein sequence ID" value="KAH0536327.1"/>
    <property type="molecule type" value="Genomic_DNA"/>
</dbReference>
<keyword evidence="7" id="KW-0812">Transmembrane</keyword>
<dbReference type="Proteomes" id="UP000698800">
    <property type="component" value="Unassembled WGS sequence"/>
</dbReference>
<dbReference type="GO" id="GO:0004497">
    <property type="term" value="F:monooxygenase activity"/>
    <property type="evidence" value="ECO:0007669"/>
    <property type="project" value="UniProtKB-KW"/>
</dbReference>
<feature type="binding site" description="axial binding residue" evidence="5">
    <location>
        <position position="455"/>
    </location>
    <ligand>
        <name>heme</name>
        <dbReference type="ChEBI" id="CHEBI:30413"/>
    </ligand>
    <ligandPart>
        <name>Fe</name>
        <dbReference type="ChEBI" id="CHEBI:18248"/>
    </ligandPart>
</feature>
<reference evidence="8" key="1">
    <citation type="submission" date="2021-03" db="EMBL/GenBank/DDBJ databases">
        <title>Comparative genomics and phylogenomic investigation of the class Geoglossomycetes provide insights into ecological specialization and systematics.</title>
        <authorList>
            <person name="Melie T."/>
            <person name="Pirro S."/>
            <person name="Miller A.N."/>
            <person name="Quandt A."/>
        </authorList>
    </citation>
    <scope>NUCLEOTIDE SEQUENCE</scope>
    <source>
        <strain evidence="8">GBOQ0MN5Z8</strain>
    </source>
</reference>
<gene>
    <name evidence="8" type="ORF">FGG08_006781</name>
</gene>
<dbReference type="InterPro" id="IPR001128">
    <property type="entry name" value="Cyt_P450"/>
</dbReference>
<organism evidence="8 9">
    <name type="scientific">Glutinoglossum americanum</name>
    <dbReference type="NCBI Taxonomy" id="1670608"/>
    <lineage>
        <taxon>Eukaryota</taxon>
        <taxon>Fungi</taxon>
        <taxon>Dikarya</taxon>
        <taxon>Ascomycota</taxon>
        <taxon>Pezizomycotina</taxon>
        <taxon>Geoglossomycetes</taxon>
        <taxon>Geoglossales</taxon>
        <taxon>Geoglossaceae</taxon>
        <taxon>Glutinoglossum</taxon>
    </lineage>
</organism>
<dbReference type="OrthoDB" id="10029320at2759"/>
<dbReference type="PROSITE" id="PS00086">
    <property type="entry name" value="CYTOCHROME_P450"/>
    <property type="match status" value="1"/>
</dbReference>
<dbReference type="PANTHER" id="PTHR24305">
    <property type="entry name" value="CYTOCHROME P450"/>
    <property type="match status" value="1"/>
</dbReference>
<keyword evidence="6" id="KW-0560">Oxidoreductase</keyword>
<keyword evidence="4 5" id="KW-0408">Iron</keyword>
<dbReference type="GO" id="GO:0016705">
    <property type="term" value="F:oxidoreductase activity, acting on paired donors, with incorporation or reduction of molecular oxygen"/>
    <property type="evidence" value="ECO:0007669"/>
    <property type="project" value="InterPro"/>
</dbReference>
<evidence type="ECO:0000313" key="9">
    <source>
        <dbReference type="Proteomes" id="UP000698800"/>
    </source>
</evidence>
<dbReference type="PRINTS" id="PR00463">
    <property type="entry name" value="EP450I"/>
</dbReference>
<accession>A0A9P8I2Q9</accession>
<protein>
    <recommendedName>
        <fullName evidence="10">Cytochrome P450</fullName>
    </recommendedName>
</protein>
<name>A0A9P8I2Q9_9PEZI</name>
<evidence type="ECO:0000313" key="8">
    <source>
        <dbReference type="EMBL" id="KAH0536327.1"/>
    </source>
</evidence>